<evidence type="ECO:0000256" key="5">
    <source>
        <dbReference type="ARBA" id="ARBA00022842"/>
    </source>
</evidence>
<dbReference type="CDD" id="cd03426">
    <property type="entry name" value="NUDIX_CoAse_Nudt7"/>
    <property type="match status" value="1"/>
</dbReference>
<evidence type="ECO:0000259" key="7">
    <source>
        <dbReference type="PROSITE" id="PS51462"/>
    </source>
</evidence>
<dbReference type="InterPro" id="IPR015797">
    <property type="entry name" value="NUDIX_hydrolase-like_dom_sf"/>
</dbReference>
<proteinExistence type="predicted"/>
<dbReference type="PANTHER" id="PTHR12992">
    <property type="entry name" value="NUDIX HYDROLASE"/>
    <property type="match status" value="1"/>
</dbReference>
<dbReference type="EMBL" id="CAJFCW020000001">
    <property type="protein sequence ID" value="CAG9083938.1"/>
    <property type="molecule type" value="Genomic_DNA"/>
</dbReference>
<comment type="cofactor">
    <cofactor evidence="1">
        <name>Mn(2+)</name>
        <dbReference type="ChEBI" id="CHEBI:29035"/>
    </cofactor>
</comment>
<evidence type="ECO:0000256" key="3">
    <source>
        <dbReference type="ARBA" id="ARBA00022723"/>
    </source>
</evidence>
<dbReference type="GO" id="GO:0046872">
    <property type="term" value="F:metal ion binding"/>
    <property type="evidence" value="ECO:0007669"/>
    <property type="project" value="UniProtKB-KW"/>
</dbReference>
<evidence type="ECO:0000256" key="2">
    <source>
        <dbReference type="ARBA" id="ARBA00001946"/>
    </source>
</evidence>
<dbReference type="EMBL" id="CAJFDH010000001">
    <property type="protein sequence ID" value="CAD5206990.1"/>
    <property type="molecule type" value="Genomic_DNA"/>
</dbReference>
<dbReference type="AlphaFoldDB" id="A0A811JV73"/>
<reference evidence="8" key="1">
    <citation type="submission" date="2020-09" db="EMBL/GenBank/DDBJ databases">
        <authorList>
            <person name="Kikuchi T."/>
        </authorList>
    </citation>
    <scope>NUCLEOTIDE SEQUENCE</scope>
    <source>
        <strain evidence="8">SH1</strain>
    </source>
</reference>
<organism evidence="8 9">
    <name type="scientific">Bursaphelenchus okinawaensis</name>
    <dbReference type="NCBI Taxonomy" id="465554"/>
    <lineage>
        <taxon>Eukaryota</taxon>
        <taxon>Metazoa</taxon>
        <taxon>Ecdysozoa</taxon>
        <taxon>Nematoda</taxon>
        <taxon>Chromadorea</taxon>
        <taxon>Rhabditida</taxon>
        <taxon>Tylenchina</taxon>
        <taxon>Tylenchomorpha</taxon>
        <taxon>Aphelenchoidea</taxon>
        <taxon>Aphelenchoididae</taxon>
        <taxon>Bursaphelenchus</taxon>
    </lineage>
</organism>
<evidence type="ECO:0000313" key="9">
    <source>
        <dbReference type="Proteomes" id="UP000614601"/>
    </source>
</evidence>
<keyword evidence="4" id="KW-0378">Hydrolase</keyword>
<dbReference type="GO" id="GO:0010945">
    <property type="term" value="F:coenzyme A diphosphatase activity"/>
    <property type="evidence" value="ECO:0007669"/>
    <property type="project" value="InterPro"/>
</dbReference>
<dbReference type="Gene3D" id="3.90.79.10">
    <property type="entry name" value="Nucleoside Triphosphate Pyrophosphohydrolase"/>
    <property type="match status" value="1"/>
</dbReference>
<keyword evidence="3" id="KW-0479">Metal-binding</keyword>
<dbReference type="GO" id="GO:0015938">
    <property type="term" value="P:coenzyme A catabolic process"/>
    <property type="evidence" value="ECO:0007669"/>
    <property type="project" value="TreeGrafter"/>
</dbReference>
<evidence type="ECO:0000256" key="1">
    <source>
        <dbReference type="ARBA" id="ARBA00001936"/>
    </source>
</evidence>
<feature type="domain" description="Nudix hydrolase" evidence="7">
    <location>
        <begin position="34"/>
        <end position="167"/>
    </location>
</feature>
<gene>
    <name evidence="8" type="ORF">BOKJ2_LOCUS1674</name>
</gene>
<sequence length="242" mass="27755">MKSVEEQVEFLKQRFSRILLGKAEYTAPGPTVKGCNKEASILILLKWKDNDWHVFLTLRSEQMRSHAGEVCFAGGQREDRDKTYVETALREAHEEAGVPSENLQVVGALCHFITRFGIQVHPVVAVLKEEFTPVLNEEVSRCFWMPFSTFLSSEHHTSLHFPEVNLRSHKISYKDEYVFGFTSYVAIVAAVTIYDRYPEFEVFSMDTTKAPADSVADQFVEYNTLPRLMKLSEYNNVTKSKI</sequence>
<comment type="cofactor">
    <cofactor evidence="2">
        <name>Mg(2+)</name>
        <dbReference type="ChEBI" id="CHEBI:18420"/>
    </cofactor>
</comment>
<evidence type="ECO:0000313" key="8">
    <source>
        <dbReference type="EMBL" id="CAD5206990.1"/>
    </source>
</evidence>
<evidence type="ECO:0000256" key="4">
    <source>
        <dbReference type="ARBA" id="ARBA00022801"/>
    </source>
</evidence>
<keyword evidence="6" id="KW-0464">Manganese</keyword>
<dbReference type="PANTHER" id="PTHR12992:SF24">
    <property type="entry name" value="PEROXISOMAL COENZYME A DIPHOSPHATASE NUDT7"/>
    <property type="match status" value="1"/>
</dbReference>
<dbReference type="InterPro" id="IPR045121">
    <property type="entry name" value="CoAse"/>
</dbReference>
<dbReference type="Proteomes" id="UP000783686">
    <property type="component" value="Unassembled WGS sequence"/>
</dbReference>
<evidence type="ECO:0000256" key="6">
    <source>
        <dbReference type="ARBA" id="ARBA00023211"/>
    </source>
</evidence>
<dbReference type="PROSITE" id="PS51462">
    <property type="entry name" value="NUDIX"/>
    <property type="match status" value="1"/>
</dbReference>
<dbReference type="Pfam" id="PF00293">
    <property type="entry name" value="NUDIX"/>
    <property type="match status" value="1"/>
</dbReference>
<keyword evidence="5" id="KW-0460">Magnesium</keyword>
<protein>
    <recommendedName>
        <fullName evidence="7">Nudix hydrolase domain-containing protein</fullName>
    </recommendedName>
</protein>
<dbReference type="SUPFAM" id="SSF55811">
    <property type="entry name" value="Nudix"/>
    <property type="match status" value="1"/>
</dbReference>
<comment type="caution">
    <text evidence="8">The sequence shown here is derived from an EMBL/GenBank/DDBJ whole genome shotgun (WGS) entry which is preliminary data.</text>
</comment>
<name>A0A811JV73_9BILA</name>
<keyword evidence="9" id="KW-1185">Reference proteome</keyword>
<dbReference type="Proteomes" id="UP000614601">
    <property type="component" value="Unassembled WGS sequence"/>
</dbReference>
<dbReference type="InterPro" id="IPR000086">
    <property type="entry name" value="NUDIX_hydrolase_dom"/>
</dbReference>
<accession>A0A811JV73</accession>
<dbReference type="OrthoDB" id="206213at2759"/>